<evidence type="ECO:0000313" key="7">
    <source>
        <dbReference type="Proteomes" id="UP000215694"/>
    </source>
</evidence>
<dbReference type="NCBIfam" id="TIGR00241">
    <property type="entry name" value="CoA_E_activ"/>
    <property type="match status" value="1"/>
</dbReference>
<dbReference type="InterPro" id="IPR008275">
    <property type="entry name" value="CoA_E_activase_dom"/>
</dbReference>
<evidence type="ECO:0000313" key="6">
    <source>
        <dbReference type="EMBL" id="RDY26022.1"/>
    </source>
</evidence>
<feature type="non-terminal residue" evidence="6">
    <location>
        <position position="1"/>
    </location>
</feature>
<evidence type="ECO:0000256" key="3">
    <source>
        <dbReference type="ARBA" id="ARBA00023004"/>
    </source>
</evidence>
<organism evidence="6 7">
    <name type="scientific">Romboutsia weinsteinii</name>
    <dbReference type="NCBI Taxonomy" id="2020949"/>
    <lineage>
        <taxon>Bacteria</taxon>
        <taxon>Bacillati</taxon>
        <taxon>Bacillota</taxon>
        <taxon>Clostridia</taxon>
        <taxon>Peptostreptococcales</taxon>
        <taxon>Peptostreptococcaceae</taxon>
        <taxon>Romboutsia</taxon>
    </lineage>
</organism>
<dbReference type="CDD" id="cd24036">
    <property type="entry name" value="ASKHA_NBD_BcrAD_BadFG_HgdC_HadI"/>
    <property type="match status" value="1"/>
</dbReference>
<evidence type="ECO:0000256" key="2">
    <source>
        <dbReference type="ARBA" id="ARBA00022723"/>
    </source>
</evidence>
<dbReference type="PANTHER" id="PTHR32329:SF2">
    <property type="entry name" value="BIFUNCTIONAL PROTEIN [INCLUDES 2-HYDROXYACYL-COA DEHYDRATASE (N-TER) AND ITS ACTIVATOR DOMAIN (C_TERM)"/>
    <property type="match status" value="1"/>
</dbReference>
<comment type="caution">
    <text evidence="6">The sequence shown here is derived from an EMBL/GenBank/DDBJ whole genome shotgun (WGS) entry which is preliminary data.</text>
</comment>
<sequence length="250" mass="26760">YSIGIDSGSVATKGVLYDGQKIVKKIIIPTGWSPKTTSRQVYDLLIEGIDKSELKKVVGTGYGRIAMDFADKKVTEITCHTKGIHFINPNIRTILDVGGQDSKVINLDDDGNIANFIMNDKCAAGTGRFLEITSNLLGSDIANIDDLARGNEPENISSMCTVFAESEIVSLLARNVSKGKISSGILKSISKKSTAMLSRGNIVDEIAFTGGLAKSSILVSMIEEELNKKIFIAEDTQIIGALGAAVIGFR</sequence>
<reference evidence="6 7" key="1">
    <citation type="journal article" date="2017" name="Genome Announc.">
        <title>Draft Genome Sequence of Romboutsia weinsteinii sp. nov. Strain CCRI-19649(T) Isolated from Surface Water.</title>
        <authorList>
            <person name="Maheux A.F."/>
            <person name="Boudreau D.K."/>
            <person name="Berube E."/>
            <person name="Boissinot M."/>
            <person name="Cantin P."/>
            <person name="Raymond F."/>
            <person name="Corbeil J."/>
            <person name="Omar R.F."/>
            <person name="Bergeron M.G."/>
        </authorList>
    </citation>
    <scope>NUCLEOTIDE SEQUENCE [LARGE SCALE GENOMIC DNA]</scope>
    <source>
        <strain evidence="6 7">CCRI-19649</strain>
    </source>
</reference>
<feature type="domain" description="ATPase BadF/BadG/BcrA/BcrD type" evidence="5">
    <location>
        <begin position="3"/>
        <end position="248"/>
    </location>
</feature>
<dbReference type="Gene3D" id="3.30.420.40">
    <property type="match status" value="2"/>
</dbReference>
<dbReference type="Proteomes" id="UP000215694">
    <property type="component" value="Unassembled WGS sequence"/>
</dbReference>
<gene>
    <name evidence="6" type="ORF">CHL78_015435</name>
</gene>
<keyword evidence="3" id="KW-0408">Iron</keyword>
<dbReference type="InterPro" id="IPR043129">
    <property type="entry name" value="ATPase_NBD"/>
</dbReference>
<dbReference type="InterPro" id="IPR002731">
    <property type="entry name" value="ATPase_BadF"/>
</dbReference>
<dbReference type="PANTHER" id="PTHR32329">
    <property type="entry name" value="BIFUNCTIONAL PROTEIN [INCLUDES 2-HYDROXYACYL-COA DEHYDRATASE (N-TER) AND ITS ACTIVATOR DOMAIN (C_TERM)-RELATED"/>
    <property type="match status" value="1"/>
</dbReference>
<keyword evidence="2" id="KW-0479">Metal-binding</keyword>
<evidence type="ECO:0000259" key="5">
    <source>
        <dbReference type="Pfam" id="PF01869"/>
    </source>
</evidence>
<dbReference type="GO" id="GO:0046872">
    <property type="term" value="F:metal ion binding"/>
    <property type="evidence" value="ECO:0007669"/>
    <property type="project" value="UniProtKB-KW"/>
</dbReference>
<evidence type="ECO:0000256" key="4">
    <source>
        <dbReference type="ARBA" id="ARBA00023014"/>
    </source>
</evidence>
<proteinExistence type="predicted"/>
<protein>
    <submittedName>
        <fullName evidence="6">2-hydroxyglutaryl-CoA dehydratase</fullName>
    </submittedName>
</protein>
<dbReference type="Pfam" id="PF01869">
    <property type="entry name" value="BcrAD_BadFG"/>
    <property type="match status" value="1"/>
</dbReference>
<dbReference type="GO" id="GO:0051536">
    <property type="term" value="F:iron-sulfur cluster binding"/>
    <property type="evidence" value="ECO:0007669"/>
    <property type="project" value="UniProtKB-KW"/>
</dbReference>
<dbReference type="OrthoDB" id="9778513at2"/>
<comment type="cofactor">
    <cofactor evidence="1">
        <name>[4Fe-4S] cluster</name>
        <dbReference type="ChEBI" id="CHEBI:49883"/>
    </cofactor>
</comment>
<name>A0A371IZM5_9FIRM</name>
<keyword evidence="7" id="KW-1185">Reference proteome</keyword>
<dbReference type="EMBL" id="NOJY02000038">
    <property type="protein sequence ID" value="RDY26022.1"/>
    <property type="molecule type" value="Genomic_DNA"/>
</dbReference>
<keyword evidence="4" id="KW-0411">Iron-sulfur</keyword>
<dbReference type="InterPro" id="IPR051805">
    <property type="entry name" value="Dehydratase_Activator_Redct"/>
</dbReference>
<dbReference type="RefSeq" id="WP_116041556.1">
    <property type="nucleotide sequence ID" value="NZ_NOJY02000038.1"/>
</dbReference>
<dbReference type="SUPFAM" id="SSF53067">
    <property type="entry name" value="Actin-like ATPase domain"/>
    <property type="match status" value="1"/>
</dbReference>
<accession>A0A371IZM5</accession>
<evidence type="ECO:0000256" key="1">
    <source>
        <dbReference type="ARBA" id="ARBA00001966"/>
    </source>
</evidence>
<dbReference type="AlphaFoldDB" id="A0A371IZM5"/>